<feature type="transmembrane region" description="Helical" evidence="2">
    <location>
        <begin position="177"/>
        <end position="197"/>
    </location>
</feature>
<feature type="transmembrane region" description="Helical" evidence="2">
    <location>
        <begin position="238"/>
        <end position="258"/>
    </location>
</feature>
<organism evidence="4 5">
    <name type="scientific">Halanaerobium congolense</name>
    <dbReference type="NCBI Taxonomy" id="54121"/>
    <lineage>
        <taxon>Bacteria</taxon>
        <taxon>Bacillati</taxon>
        <taxon>Bacillota</taxon>
        <taxon>Clostridia</taxon>
        <taxon>Halanaerobiales</taxon>
        <taxon>Halanaerobiaceae</taxon>
        <taxon>Halanaerobium</taxon>
    </lineage>
</organism>
<name>A0A4R7EED5_9FIRM</name>
<feature type="domain" description="EamA" evidence="3">
    <location>
        <begin position="6"/>
        <end position="135"/>
    </location>
</feature>
<keyword evidence="2" id="KW-1133">Transmembrane helix</keyword>
<comment type="caution">
    <text evidence="4">The sequence shown here is derived from an EMBL/GenBank/DDBJ whole genome shotgun (WGS) entry which is preliminary data.</text>
</comment>
<comment type="similarity">
    <text evidence="1">Belongs to the EamA transporter family.</text>
</comment>
<evidence type="ECO:0000256" key="1">
    <source>
        <dbReference type="ARBA" id="ARBA00007362"/>
    </source>
</evidence>
<dbReference type="InterPro" id="IPR037185">
    <property type="entry name" value="EmrE-like"/>
</dbReference>
<keyword evidence="2" id="KW-0812">Transmembrane</keyword>
<dbReference type="InterPro" id="IPR000620">
    <property type="entry name" value="EamA_dom"/>
</dbReference>
<dbReference type="Proteomes" id="UP000295758">
    <property type="component" value="Unassembled WGS sequence"/>
</dbReference>
<feature type="transmembrane region" description="Helical" evidence="2">
    <location>
        <begin position="7"/>
        <end position="27"/>
    </location>
</feature>
<gene>
    <name evidence="4" type="ORF">BY453_10613</name>
</gene>
<feature type="transmembrane region" description="Helical" evidence="2">
    <location>
        <begin position="264"/>
        <end position="283"/>
    </location>
</feature>
<feature type="transmembrane region" description="Helical" evidence="2">
    <location>
        <begin position="209"/>
        <end position="231"/>
    </location>
</feature>
<feature type="transmembrane region" description="Helical" evidence="2">
    <location>
        <begin position="146"/>
        <end position="165"/>
    </location>
</feature>
<proteinExistence type="inferred from homology"/>
<dbReference type="SUPFAM" id="SSF103481">
    <property type="entry name" value="Multidrug resistance efflux transporter EmrE"/>
    <property type="match status" value="2"/>
</dbReference>
<feature type="domain" description="EamA" evidence="3">
    <location>
        <begin position="147"/>
        <end position="281"/>
    </location>
</feature>
<keyword evidence="2" id="KW-0472">Membrane</keyword>
<dbReference type="PANTHER" id="PTHR22911:SF76">
    <property type="entry name" value="EAMA DOMAIN-CONTAINING PROTEIN"/>
    <property type="match status" value="1"/>
</dbReference>
<reference evidence="4 5" key="1">
    <citation type="submission" date="2019-03" db="EMBL/GenBank/DDBJ databases">
        <title>Deep subsurface shale carbon reservoir microbial communities from Ohio and West Virginia, USA.</title>
        <authorList>
            <person name="Wrighton K."/>
        </authorList>
    </citation>
    <scope>NUCLEOTIDE SEQUENCE [LARGE SCALE GENOMIC DNA]</scope>
    <source>
        <strain evidence="4 5">UTICA-S4D12</strain>
    </source>
</reference>
<dbReference type="EMBL" id="SOAA01000006">
    <property type="protein sequence ID" value="TDS32874.1"/>
    <property type="molecule type" value="Genomic_DNA"/>
</dbReference>
<protein>
    <submittedName>
        <fullName evidence="4">Drug/metabolite transporter (DMT)-like permease</fullName>
    </submittedName>
</protein>
<dbReference type="RefSeq" id="WP_133618067.1">
    <property type="nucleotide sequence ID" value="NZ_SOAA01000006.1"/>
</dbReference>
<dbReference type="PANTHER" id="PTHR22911">
    <property type="entry name" value="ACYL-MALONYL CONDENSING ENZYME-RELATED"/>
    <property type="match status" value="1"/>
</dbReference>
<evidence type="ECO:0000313" key="5">
    <source>
        <dbReference type="Proteomes" id="UP000295758"/>
    </source>
</evidence>
<dbReference type="Pfam" id="PF00892">
    <property type="entry name" value="EamA"/>
    <property type="match status" value="2"/>
</dbReference>
<feature type="transmembrane region" description="Helical" evidence="2">
    <location>
        <begin position="65"/>
        <end position="87"/>
    </location>
</feature>
<evidence type="ECO:0000313" key="4">
    <source>
        <dbReference type="EMBL" id="TDS32874.1"/>
    </source>
</evidence>
<feature type="transmembrane region" description="Helical" evidence="2">
    <location>
        <begin position="33"/>
        <end position="53"/>
    </location>
</feature>
<accession>A0A4R7EED5</accession>
<feature type="transmembrane region" description="Helical" evidence="2">
    <location>
        <begin position="119"/>
        <end position="140"/>
    </location>
</feature>
<dbReference type="GO" id="GO:0016020">
    <property type="term" value="C:membrane"/>
    <property type="evidence" value="ECO:0007669"/>
    <property type="project" value="InterPro"/>
</dbReference>
<evidence type="ECO:0000256" key="2">
    <source>
        <dbReference type="SAM" id="Phobius"/>
    </source>
</evidence>
<evidence type="ECO:0000259" key="3">
    <source>
        <dbReference type="Pfam" id="PF00892"/>
    </source>
</evidence>
<dbReference type="AlphaFoldDB" id="A0A4R7EED5"/>
<feature type="transmembrane region" description="Helical" evidence="2">
    <location>
        <begin position="93"/>
        <end position="112"/>
    </location>
</feature>
<sequence length="299" mass="33733">MDYKKKIYILLAVGIFFLSTSGVLIKVATAPPLITAFYRMFFTVLILTPYFLIKHRKDARYFLDYRPLLVGFLLAVHFILWISSIQYTDISNSVIFVALQPLFTIILEYLFAREDLKEGAVIGIVMAVIGSSIISIGDFYQLGDKLFGNFLALSAALFASSYLFIGRGVRKKLNYFPYLYILYTYAALFLAVGVYIFEIPFIGYGTNNYLIFLALALGPTIVGHSILNLAVRYLPTSIVSLSILGEPILTTFLAWLLLSEEIRMTTMFGGAFILGGIYLASVYNNHQNRKKERLQQSES</sequence>